<name>A0A2A6KK12_9HYPH</name>
<dbReference type="AlphaFoldDB" id="A0A2A6KK12"/>
<evidence type="ECO:0000313" key="2">
    <source>
        <dbReference type="EMBL" id="PDT25227.1"/>
    </source>
</evidence>
<accession>A0A2A6KK12</accession>
<dbReference type="RefSeq" id="WP_025417946.1">
    <property type="nucleotide sequence ID" value="NZ_CP054028.1"/>
</dbReference>
<dbReference type="EMBL" id="NWSY01000002">
    <property type="protein sequence ID" value="PDT25227.1"/>
    <property type="molecule type" value="Genomic_DNA"/>
</dbReference>
<dbReference type="InterPro" id="IPR037914">
    <property type="entry name" value="SpoVT-AbrB_sf"/>
</dbReference>
<evidence type="ECO:0000313" key="3">
    <source>
        <dbReference type="Proteomes" id="UP000219914"/>
    </source>
</evidence>
<organism evidence="1 4">
    <name type="scientific">Rhizobium hidalgonense</name>
    <dbReference type="NCBI Taxonomy" id="1538159"/>
    <lineage>
        <taxon>Bacteria</taxon>
        <taxon>Pseudomonadati</taxon>
        <taxon>Pseudomonadota</taxon>
        <taxon>Alphaproteobacteria</taxon>
        <taxon>Hyphomicrobiales</taxon>
        <taxon>Rhizobiaceae</taxon>
        <taxon>Rhizobium/Agrobacterium group</taxon>
        <taxon>Rhizobium</taxon>
    </lineage>
</organism>
<keyword evidence="3" id="KW-1185">Reference proteome</keyword>
<gene>
    <name evidence="2" type="ORF">CO674_03680</name>
    <name evidence="1" type="ORF">RJJ65_04550</name>
</gene>
<evidence type="ECO:0000313" key="1">
    <source>
        <dbReference type="EMBL" id="MDR9771936.1"/>
    </source>
</evidence>
<dbReference type="Gene3D" id="2.10.260.10">
    <property type="match status" value="1"/>
</dbReference>
<dbReference type="EMBL" id="JAVLSF010000002">
    <property type="protein sequence ID" value="MDR9771936.1"/>
    <property type="molecule type" value="Genomic_DNA"/>
</dbReference>
<keyword evidence="1" id="KW-0238">DNA-binding</keyword>
<comment type="caution">
    <text evidence="1">The sequence shown here is derived from an EMBL/GenBank/DDBJ whole genome shotgun (WGS) entry which is preliminary data.</text>
</comment>
<protein>
    <submittedName>
        <fullName evidence="1">AbrB/MazE/SpoVT family DNA-binding domain-containing protein</fullName>
    </submittedName>
</protein>
<dbReference type="GO" id="GO:0003677">
    <property type="term" value="F:DNA binding"/>
    <property type="evidence" value="ECO:0007669"/>
    <property type="project" value="UniProtKB-KW"/>
</dbReference>
<dbReference type="SUPFAM" id="SSF89447">
    <property type="entry name" value="AbrB/MazE/MraZ-like"/>
    <property type="match status" value="1"/>
</dbReference>
<sequence length="83" mass="9289">MSHRQGTVPSREAKLFRNNKSQAVRIAADFELPGDGVMIYRDDRITIEPVHRKKLQDVLAGCDVLCPEDDVDESLLPAKAIDL</sequence>
<reference evidence="1" key="2">
    <citation type="submission" date="2023-04" db="EMBL/GenBank/DDBJ databases">
        <title>Genomic characterization of faba bean (Vicia faba) microsymbionts in Mexican soils.</title>
        <authorList>
            <person name="Rivera Orduna F.N."/>
            <person name="Guevara-Luna J."/>
            <person name="Yan J."/>
            <person name="Arroyo-Herrera I."/>
            <person name="Li Y."/>
            <person name="Vasquez-Murrieta M.S."/>
            <person name="Wang E.T."/>
        </authorList>
    </citation>
    <scope>NUCLEOTIDE SEQUENCE</scope>
    <source>
        <strain evidence="1">CH26</strain>
    </source>
</reference>
<dbReference type="Proteomes" id="UP000219914">
    <property type="component" value="Unassembled WGS sequence"/>
</dbReference>
<dbReference type="Proteomes" id="UP001268610">
    <property type="component" value="Unassembled WGS sequence"/>
</dbReference>
<reference evidence="2 3" key="1">
    <citation type="submission" date="2017-09" db="EMBL/GenBank/DDBJ databases">
        <title>Comparative genomics of rhizobia isolated from Phaseolus vulgaris in China.</title>
        <authorList>
            <person name="Tong W."/>
        </authorList>
    </citation>
    <scope>NUCLEOTIDE SEQUENCE [LARGE SCALE GENOMIC DNA]</scope>
    <source>
        <strain evidence="2 3">FH14</strain>
    </source>
</reference>
<evidence type="ECO:0000313" key="4">
    <source>
        <dbReference type="Proteomes" id="UP001268610"/>
    </source>
</evidence>
<proteinExistence type="predicted"/>